<evidence type="ECO:0000256" key="3">
    <source>
        <dbReference type="ARBA" id="ARBA00023004"/>
    </source>
</evidence>
<proteinExistence type="inferred from homology"/>
<keyword evidence="4" id="KW-0812">Transmembrane</keyword>
<comment type="cofactor">
    <cofactor evidence="1">
        <name>Fe(2+)</name>
        <dbReference type="ChEBI" id="CHEBI:29033"/>
    </cofactor>
</comment>
<dbReference type="InterPro" id="IPR054681">
    <property type="entry name" value="CrtW-like"/>
</dbReference>
<dbReference type="GO" id="GO:0016717">
    <property type="term" value="F:oxidoreductase activity, acting on paired donors, with oxidation of a pair of donors resulting in the reduction of molecular oxygen to two molecules of water"/>
    <property type="evidence" value="ECO:0007669"/>
    <property type="project" value="TreeGrafter"/>
</dbReference>
<dbReference type="PANTHER" id="PTHR19353:SF19">
    <property type="entry name" value="DELTA(5) FATTY ACID DESATURASE C-RELATED"/>
    <property type="match status" value="1"/>
</dbReference>
<protein>
    <submittedName>
        <fullName evidence="6">Beta-carotene ketolase</fullName>
    </submittedName>
</protein>
<dbReference type="RefSeq" id="WP_316436230.1">
    <property type="nucleotide sequence ID" value="NZ_CP053587.1"/>
</dbReference>
<keyword evidence="4" id="KW-1133">Transmembrane helix</keyword>
<feature type="transmembrane region" description="Helical" evidence="4">
    <location>
        <begin position="29"/>
        <end position="53"/>
    </location>
</feature>
<dbReference type="NCBIfam" id="NF045690">
    <property type="entry name" value="BCarotKetCrtW"/>
    <property type="match status" value="1"/>
</dbReference>
<organism evidence="6">
    <name type="scientific">Leptolyngbya sp. NK1-12</name>
    <dbReference type="NCBI Taxonomy" id="2547451"/>
    <lineage>
        <taxon>Bacteria</taxon>
        <taxon>Bacillati</taxon>
        <taxon>Cyanobacteriota</taxon>
        <taxon>Cyanophyceae</taxon>
        <taxon>Leptolyngbyales</taxon>
        <taxon>Leptolyngbyaceae</taxon>
        <taxon>Leptolyngbya group</taxon>
        <taxon>Leptolyngbya</taxon>
    </lineage>
</organism>
<reference evidence="6" key="1">
    <citation type="submission" date="2020-05" db="EMBL/GenBank/DDBJ databases">
        <authorList>
            <person name="Zhu T."/>
            <person name="Keshari N."/>
            <person name="Lu X."/>
        </authorList>
    </citation>
    <scope>NUCLEOTIDE SEQUENCE</scope>
    <source>
        <strain evidence="6">NK1-12</strain>
    </source>
</reference>
<evidence type="ECO:0000256" key="2">
    <source>
        <dbReference type="ARBA" id="ARBA00008749"/>
    </source>
</evidence>
<accession>A0AA96WZC8</accession>
<evidence type="ECO:0000259" key="5">
    <source>
        <dbReference type="Pfam" id="PF00487"/>
    </source>
</evidence>
<keyword evidence="3" id="KW-0408">Iron</keyword>
<evidence type="ECO:0000256" key="4">
    <source>
        <dbReference type="SAM" id="Phobius"/>
    </source>
</evidence>
<dbReference type="Pfam" id="PF00487">
    <property type="entry name" value="FA_desaturase"/>
    <property type="match status" value="1"/>
</dbReference>
<dbReference type="AlphaFoldDB" id="A0AA96WZC8"/>
<sequence length="261" mass="30792">MTSIVFDTTQNVSEIKQEIKQLTRKQNSAYGLLIALSLIGLWAISLSLLFSIHLDQFPVWLILPAILWQMFLYTGLFITAHDAMHGAVYPQSAKVNHFLGALAVTCYGLFSYRELLEKHWLHHRYPASAQDPDFHDGEHNHPVRWYFYFMSRYWQWKQLIGLTLVYILLRYVLHIPQSNLLVFWVIPSLLSSVQLFYFGTFLTHNEPSEGFNNSHRARTNPLPPFWSFITCYHFGYHEEHHEHPSVAWWQLPIVHRLHRSC</sequence>
<dbReference type="InterPro" id="IPR005804">
    <property type="entry name" value="FA_desaturase_dom"/>
</dbReference>
<keyword evidence="4" id="KW-0472">Membrane</keyword>
<feature type="transmembrane region" description="Helical" evidence="4">
    <location>
        <begin position="154"/>
        <end position="173"/>
    </location>
</feature>
<feature type="transmembrane region" description="Helical" evidence="4">
    <location>
        <begin position="59"/>
        <end position="83"/>
    </location>
</feature>
<dbReference type="GO" id="GO:0016020">
    <property type="term" value="C:membrane"/>
    <property type="evidence" value="ECO:0007669"/>
    <property type="project" value="TreeGrafter"/>
</dbReference>
<feature type="domain" description="Fatty acid desaturase" evidence="5">
    <location>
        <begin position="153"/>
        <end position="259"/>
    </location>
</feature>
<gene>
    <name evidence="6" type="ORF">HJG54_33535</name>
</gene>
<dbReference type="PANTHER" id="PTHR19353">
    <property type="entry name" value="FATTY ACID DESATURASE 2"/>
    <property type="match status" value="1"/>
</dbReference>
<dbReference type="EMBL" id="CP053587">
    <property type="protein sequence ID" value="WNZ27762.1"/>
    <property type="molecule type" value="Genomic_DNA"/>
</dbReference>
<feature type="transmembrane region" description="Helical" evidence="4">
    <location>
        <begin position="180"/>
        <end position="199"/>
    </location>
</feature>
<feature type="transmembrane region" description="Helical" evidence="4">
    <location>
        <begin position="95"/>
        <end position="112"/>
    </location>
</feature>
<dbReference type="InterPro" id="IPR012171">
    <property type="entry name" value="Fatty_acid_desaturase"/>
</dbReference>
<comment type="similarity">
    <text evidence="2">Belongs to the fatty acid desaturase type 2 family.</text>
</comment>
<evidence type="ECO:0000256" key="1">
    <source>
        <dbReference type="ARBA" id="ARBA00001954"/>
    </source>
</evidence>
<evidence type="ECO:0000313" key="6">
    <source>
        <dbReference type="EMBL" id="WNZ27762.1"/>
    </source>
</evidence>
<dbReference type="GO" id="GO:0008610">
    <property type="term" value="P:lipid biosynthetic process"/>
    <property type="evidence" value="ECO:0007669"/>
    <property type="project" value="UniProtKB-ARBA"/>
</dbReference>
<name>A0AA96WZC8_9CYAN</name>